<gene>
    <name evidence="1" type="ORF">WKI47_25845</name>
</gene>
<protein>
    <submittedName>
        <fullName evidence="1">GNAT family N-acetyltransferase</fullName>
        <ecNumber evidence="1">2.3.1.-</ecNumber>
    </submittedName>
</protein>
<keyword evidence="1" id="KW-0808">Transferase</keyword>
<reference evidence="1" key="1">
    <citation type="submission" date="2024-03" db="EMBL/GenBank/DDBJ databases">
        <title>Whole genome sequecning of epiphytes from Marcgravia umbellata leaves.</title>
        <authorList>
            <person name="Kumar G."/>
            <person name="Savka M.A."/>
        </authorList>
    </citation>
    <scope>NUCLEOTIDE SEQUENCE</scope>
    <source>
        <strain evidence="1">RIT_BL5</strain>
    </source>
</reference>
<comment type="caution">
    <text evidence="1">The sequence shown here is derived from an EMBL/GenBank/DDBJ whole genome shotgun (WGS) entry which is preliminary data.</text>
</comment>
<organism evidence="1 2">
    <name type="scientific">Saccharibacillus sacchari</name>
    <dbReference type="NCBI Taxonomy" id="456493"/>
    <lineage>
        <taxon>Bacteria</taxon>
        <taxon>Bacillati</taxon>
        <taxon>Bacillota</taxon>
        <taxon>Bacilli</taxon>
        <taxon>Bacillales</taxon>
        <taxon>Paenibacillaceae</taxon>
        <taxon>Saccharibacillus</taxon>
    </lineage>
</organism>
<proteinExistence type="predicted"/>
<dbReference type="EC" id="2.3.1.-" evidence="1"/>
<dbReference type="EMBL" id="JBBKAR010000067">
    <property type="protein sequence ID" value="MEJ8307342.1"/>
    <property type="molecule type" value="Genomic_DNA"/>
</dbReference>
<name>A0ACC6PKM2_9BACL</name>
<evidence type="ECO:0000313" key="1">
    <source>
        <dbReference type="EMBL" id="MEJ8307342.1"/>
    </source>
</evidence>
<keyword evidence="2" id="KW-1185">Reference proteome</keyword>
<evidence type="ECO:0000313" key="2">
    <source>
        <dbReference type="Proteomes" id="UP001380953"/>
    </source>
</evidence>
<sequence>MEHTETYPLTLSCLQADYANKSTLRQLLELYKYDFTAYDPEDVNESGLYEYRDLDSYWNVPGHYPFLLRADGKLAGFALIRRFEADSGSGHEMVEFFVLKKYRGYGLGRAAAQRLFAAFPGAWKLSVMENNAPALAFWQRAIFSCPAASDHIERREEDWEGPVLQFEVCKSDAPPNK</sequence>
<dbReference type="Proteomes" id="UP001380953">
    <property type="component" value="Unassembled WGS sequence"/>
</dbReference>
<accession>A0ACC6PKM2</accession>
<keyword evidence="1" id="KW-0012">Acyltransferase</keyword>